<protein>
    <recommendedName>
        <fullName evidence="4">Probable 2-phosphosulfolactate phosphatase</fullName>
        <ecNumber evidence="3">3.1.3.71</ecNumber>
    </recommendedName>
</protein>
<evidence type="ECO:0000256" key="2">
    <source>
        <dbReference type="ARBA" id="ARBA00009997"/>
    </source>
</evidence>
<dbReference type="InterPro" id="IPR036702">
    <property type="entry name" value="ComB-like_sf"/>
</dbReference>
<evidence type="ECO:0000256" key="6">
    <source>
        <dbReference type="ARBA" id="ARBA00022842"/>
    </source>
</evidence>
<comment type="catalytic activity">
    <reaction evidence="7">
        <text>(2R)-O-phospho-3-sulfolactate + H2O = (2R)-3-sulfolactate + phosphate</text>
        <dbReference type="Rhea" id="RHEA:23416"/>
        <dbReference type="ChEBI" id="CHEBI:15377"/>
        <dbReference type="ChEBI" id="CHEBI:15597"/>
        <dbReference type="ChEBI" id="CHEBI:43474"/>
        <dbReference type="ChEBI" id="CHEBI:58738"/>
        <dbReference type="EC" id="3.1.3.71"/>
    </reaction>
</comment>
<comment type="similarity">
    <text evidence="2">Belongs to the ComB family.</text>
</comment>
<dbReference type="EC" id="3.1.3.71" evidence="3"/>
<gene>
    <name evidence="8" type="ORF">Air01nite_43790</name>
</gene>
<keyword evidence="5" id="KW-0378">Hydrolase</keyword>
<organism evidence="8 9">
    <name type="scientific">Asanoa iriomotensis</name>
    <dbReference type="NCBI Taxonomy" id="234613"/>
    <lineage>
        <taxon>Bacteria</taxon>
        <taxon>Bacillati</taxon>
        <taxon>Actinomycetota</taxon>
        <taxon>Actinomycetes</taxon>
        <taxon>Micromonosporales</taxon>
        <taxon>Micromonosporaceae</taxon>
        <taxon>Asanoa</taxon>
    </lineage>
</organism>
<proteinExistence type="inferred from homology"/>
<dbReference type="Proteomes" id="UP000624325">
    <property type="component" value="Unassembled WGS sequence"/>
</dbReference>
<evidence type="ECO:0000313" key="9">
    <source>
        <dbReference type="Proteomes" id="UP000624325"/>
    </source>
</evidence>
<dbReference type="PANTHER" id="PTHR37311">
    <property type="entry name" value="2-PHOSPHOSULFOLACTATE PHOSPHATASE-RELATED"/>
    <property type="match status" value="1"/>
</dbReference>
<accession>A0ABQ4C694</accession>
<name>A0ABQ4C694_9ACTN</name>
<dbReference type="Gene3D" id="3.90.1560.10">
    <property type="entry name" value="ComB-like"/>
    <property type="match status" value="1"/>
</dbReference>
<comment type="caution">
    <text evidence="8">The sequence shown here is derived from an EMBL/GenBank/DDBJ whole genome shotgun (WGS) entry which is preliminary data.</text>
</comment>
<dbReference type="EMBL" id="BONC01000031">
    <property type="protein sequence ID" value="GIF58284.1"/>
    <property type="molecule type" value="Genomic_DNA"/>
</dbReference>
<evidence type="ECO:0000256" key="3">
    <source>
        <dbReference type="ARBA" id="ARBA00012953"/>
    </source>
</evidence>
<dbReference type="PANTHER" id="PTHR37311:SF1">
    <property type="entry name" value="2-PHOSPHOSULFOLACTATE PHOSPHATASE-RELATED"/>
    <property type="match status" value="1"/>
</dbReference>
<dbReference type="Pfam" id="PF04029">
    <property type="entry name" value="2-ph_phosp"/>
    <property type="match status" value="1"/>
</dbReference>
<sequence>MTLYRMEAWLQRGYGVRFDWGPEGARRLAPGSAYAVVVDVLSFTTSVSVLVDAGTRVHPRAWHDVGEQTALPVAVGRRAVTAEQPWSLSPAALRDAKHIPDLVLPSPNGSAIAAAIKDHCGLVAGSLRNAEAVGRWLSDNDVGTPDRPLTVIAAGERWPDGSLRPALEDLLGAGAIIAACGAADRLSPEARTAAQAYQGTADLRAAIMDSASGRELTAIGFRDDVTIALEINASGRVPVLRDGEAFTAADPGEGVD</sequence>
<evidence type="ECO:0000313" key="8">
    <source>
        <dbReference type="EMBL" id="GIF58284.1"/>
    </source>
</evidence>
<keyword evidence="9" id="KW-1185">Reference proteome</keyword>
<evidence type="ECO:0000256" key="4">
    <source>
        <dbReference type="ARBA" id="ARBA00021948"/>
    </source>
</evidence>
<reference evidence="8 9" key="1">
    <citation type="submission" date="2021-01" db="EMBL/GenBank/DDBJ databases">
        <title>Whole genome shotgun sequence of Asanoa iriomotensis NBRC 100142.</title>
        <authorList>
            <person name="Komaki H."/>
            <person name="Tamura T."/>
        </authorList>
    </citation>
    <scope>NUCLEOTIDE SEQUENCE [LARGE SCALE GENOMIC DNA]</scope>
    <source>
        <strain evidence="8 9">NBRC 100142</strain>
    </source>
</reference>
<evidence type="ECO:0000256" key="7">
    <source>
        <dbReference type="ARBA" id="ARBA00033711"/>
    </source>
</evidence>
<keyword evidence="6" id="KW-0460">Magnesium</keyword>
<dbReference type="SUPFAM" id="SSF142823">
    <property type="entry name" value="ComB-like"/>
    <property type="match status" value="1"/>
</dbReference>
<dbReference type="InterPro" id="IPR005238">
    <property type="entry name" value="ComB-like"/>
</dbReference>
<evidence type="ECO:0000256" key="1">
    <source>
        <dbReference type="ARBA" id="ARBA00001946"/>
    </source>
</evidence>
<evidence type="ECO:0000256" key="5">
    <source>
        <dbReference type="ARBA" id="ARBA00022801"/>
    </source>
</evidence>
<comment type="cofactor">
    <cofactor evidence="1">
        <name>Mg(2+)</name>
        <dbReference type="ChEBI" id="CHEBI:18420"/>
    </cofactor>
</comment>